<dbReference type="OrthoDB" id="5984255at2759"/>
<dbReference type="EMBL" id="JARK01000034">
    <property type="protein sequence ID" value="EYC45244.1"/>
    <property type="molecule type" value="Genomic_DNA"/>
</dbReference>
<proteinExistence type="predicted"/>
<gene>
    <name evidence="2" type="primary">Acey_s0434.g1392</name>
    <name evidence="2" type="ORF">Y032_0434g1392</name>
</gene>
<evidence type="ECO:0000313" key="2">
    <source>
        <dbReference type="EMBL" id="EYC45244.1"/>
    </source>
</evidence>
<protein>
    <submittedName>
        <fullName evidence="2">Uncharacterized protein</fullName>
    </submittedName>
</protein>
<comment type="caution">
    <text evidence="2">The sequence shown here is derived from an EMBL/GenBank/DDBJ whole genome shotgun (WGS) entry which is preliminary data.</text>
</comment>
<reference evidence="3" key="1">
    <citation type="journal article" date="2015" name="Nat. Genet.">
        <title>The genome and transcriptome of the zoonotic hookworm Ancylostoma ceylanicum identify infection-specific gene families.</title>
        <authorList>
            <person name="Schwarz E.M."/>
            <person name="Hu Y."/>
            <person name="Antoshechkin I."/>
            <person name="Miller M.M."/>
            <person name="Sternberg P.W."/>
            <person name="Aroian R.V."/>
        </authorList>
    </citation>
    <scope>NUCLEOTIDE SEQUENCE</scope>
    <source>
        <strain evidence="3">HY135</strain>
    </source>
</reference>
<organism evidence="2 3">
    <name type="scientific">Ancylostoma ceylanicum</name>
    <dbReference type="NCBI Taxonomy" id="53326"/>
    <lineage>
        <taxon>Eukaryota</taxon>
        <taxon>Metazoa</taxon>
        <taxon>Ecdysozoa</taxon>
        <taxon>Nematoda</taxon>
        <taxon>Chromadorea</taxon>
        <taxon>Rhabditida</taxon>
        <taxon>Rhabditina</taxon>
        <taxon>Rhabditomorpha</taxon>
        <taxon>Strongyloidea</taxon>
        <taxon>Ancylostomatidae</taxon>
        <taxon>Ancylostomatinae</taxon>
        <taxon>Ancylostoma</taxon>
    </lineage>
</organism>
<dbReference type="AlphaFoldDB" id="A0A016WZI6"/>
<keyword evidence="3" id="KW-1185">Reference proteome</keyword>
<name>A0A016WZI6_9BILA</name>
<feature type="region of interest" description="Disordered" evidence="1">
    <location>
        <begin position="57"/>
        <end position="104"/>
    </location>
</feature>
<accession>A0A016WZI6</accession>
<evidence type="ECO:0000256" key="1">
    <source>
        <dbReference type="SAM" id="MobiDB-lite"/>
    </source>
</evidence>
<sequence length="141" mass="16731">MKNFIDWIKKTEAWNRLQENLEQKGFQTDLLSMKMSRKSLRDRVRFSNLNLRCAVNDDANDDGVEEDDSRHSETRSTASIPARPAVDIRKKLGEQAPVPPKRRRGQFLEKGFECLEETSRLMRERWDRIYINRSVILLERH</sequence>
<feature type="compositionally biased region" description="Acidic residues" evidence="1">
    <location>
        <begin position="58"/>
        <end position="67"/>
    </location>
</feature>
<evidence type="ECO:0000313" key="3">
    <source>
        <dbReference type="Proteomes" id="UP000024635"/>
    </source>
</evidence>
<dbReference type="Proteomes" id="UP000024635">
    <property type="component" value="Unassembled WGS sequence"/>
</dbReference>